<evidence type="ECO:0000313" key="8">
    <source>
        <dbReference type="EMBL" id="MBB5198778.1"/>
    </source>
</evidence>
<feature type="transmembrane region" description="Helical" evidence="7">
    <location>
        <begin position="57"/>
        <end position="77"/>
    </location>
</feature>
<protein>
    <submittedName>
        <fullName evidence="8">Putative effector of murein hydrolase LrgA (UPF0299 family)</fullName>
    </submittedName>
</protein>
<keyword evidence="2" id="KW-1003">Cell membrane</keyword>
<evidence type="ECO:0000256" key="6">
    <source>
        <dbReference type="SAM" id="MobiDB-lite"/>
    </source>
</evidence>
<reference evidence="8 9" key="1">
    <citation type="submission" date="2020-08" db="EMBL/GenBank/DDBJ databases">
        <title>Genomic Encyclopedia of Type Strains, Phase IV (KMG-IV): sequencing the most valuable type-strain genomes for metagenomic binning, comparative biology and taxonomic classification.</title>
        <authorList>
            <person name="Goeker M."/>
        </authorList>
    </citation>
    <scope>NUCLEOTIDE SEQUENCE [LARGE SCALE GENOMIC DNA]</scope>
    <source>
        <strain evidence="8 9">DSM 23240</strain>
    </source>
</reference>
<proteinExistence type="predicted"/>
<evidence type="ECO:0000256" key="1">
    <source>
        <dbReference type="ARBA" id="ARBA00004651"/>
    </source>
</evidence>
<dbReference type="Proteomes" id="UP000571084">
    <property type="component" value="Unassembled WGS sequence"/>
</dbReference>
<keyword evidence="4 7" id="KW-1133">Transmembrane helix</keyword>
<dbReference type="GO" id="GO:0016787">
    <property type="term" value="F:hydrolase activity"/>
    <property type="evidence" value="ECO:0007669"/>
    <property type="project" value="UniProtKB-KW"/>
</dbReference>
<dbReference type="AlphaFoldDB" id="A0A840RPA3"/>
<evidence type="ECO:0000313" key="9">
    <source>
        <dbReference type="Proteomes" id="UP000571084"/>
    </source>
</evidence>
<organism evidence="8 9">
    <name type="scientific">Glaciimonas immobilis</name>
    <dbReference type="NCBI Taxonomy" id="728004"/>
    <lineage>
        <taxon>Bacteria</taxon>
        <taxon>Pseudomonadati</taxon>
        <taxon>Pseudomonadota</taxon>
        <taxon>Betaproteobacteria</taxon>
        <taxon>Burkholderiales</taxon>
        <taxon>Oxalobacteraceae</taxon>
        <taxon>Glaciimonas</taxon>
    </lineage>
</organism>
<accession>A0A840RPA3</accession>
<dbReference type="RefSeq" id="WP_168052964.1">
    <property type="nucleotide sequence ID" value="NZ_JAAOZT010000002.1"/>
</dbReference>
<dbReference type="PANTHER" id="PTHR33931:SF2">
    <property type="entry name" value="HOLIN-LIKE PROTEIN CIDA"/>
    <property type="match status" value="1"/>
</dbReference>
<keyword evidence="5 7" id="KW-0472">Membrane</keyword>
<dbReference type="InterPro" id="IPR005538">
    <property type="entry name" value="LrgA/CidA"/>
</dbReference>
<sequence>MLVTFATLLVFQCLGEGITFALNLPIPGPVVGMLLLFVALLLVPGLLERIEETGSELLRHLSLLFVPAGVGIVVSAATVRGHWLAVIVSVVASTILTLAVTATVMRLTMPRRHQKDDAIPEVLQDDPAAPDLSSIPPKGNEHA</sequence>
<keyword evidence="9" id="KW-1185">Reference proteome</keyword>
<gene>
    <name evidence="8" type="ORF">HNR39_000588</name>
</gene>
<feature type="transmembrane region" description="Helical" evidence="7">
    <location>
        <begin position="83"/>
        <end position="105"/>
    </location>
</feature>
<dbReference type="PANTHER" id="PTHR33931">
    <property type="entry name" value="HOLIN-LIKE PROTEIN CIDA-RELATED"/>
    <property type="match status" value="1"/>
</dbReference>
<dbReference type="EMBL" id="JACHHQ010000001">
    <property type="protein sequence ID" value="MBB5198778.1"/>
    <property type="molecule type" value="Genomic_DNA"/>
</dbReference>
<feature type="transmembrane region" description="Helical" evidence="7">
    <location>
        <begin position="25"/>
        <end position="45"/>
    </location>
</feature>
<name>A0A840RPA3_9BURK</name>
<comment type="subcellular location">
    <subcellularLocation>
        <location evidence="1">Cell membrane</location>
        <topology evidence="1">Multi-pass membrane protein</topology>
    </subcellularLocation>
</comment>
<dbReference type="GO" id="GO:0005886">
    <property type="term" value="C:plasma membrane"/>
    <property type="evidence" value="ECO:0007669"/>
    <property type="project" value="UniProtKB-SubCell"/>
</dbReference>
<feature type="region of interest" description="Disordered" evidence="6">
    <location>
        <begin position="116"/>
        <end position="143"/>
    </location>
</feature>
<evidence type="ECO:0000256" key="5">
    <source>
        <dbReference type="ARBA" id="ARBA00023136"/>
    </source>
</evidence>
<keyword evidence="8" id="KW-0378">Hydrolase</keyword>
<evidence type="ECO:0000256" key="3">
    <source>
        <dbReference type="ARBA" id="ARBA00022692"/>
    </source>
</evidence>
<evidence type="ECO:0000256" key="4">
    <source>
        <dbReference type="ARBA" id="ARBA00022989"/>
    </source>
</evidence>
<dbReference type="Pfam" id="PF03788">
    <property type="entry name" value="LrgA"/>
    <property type="match status" value="1"/>
</dbReference>
<evidence type="ECO:0000256" key="2">
    <source>
        <dbReference type="ARBA" id="ARBA00022475"/>
    </source>
</evidence>
<comment type="caution">
    <text evidence="8">The sequence shown here is derived from an EMBL/GenBank/DDBJ whole genome shotgun (WGS) entry which is preliminary data.</text>
</comment>
<evidence type="ECO:0000256" key="7">
    <source>
        <dbReference type="SAM" id="Phobius"/>
    </source>
</evidence>
<keyword evidence="3 7" id="KW-0812">Transmembrane</keyword>